<sequence length="188" mass="21192">MSDADVERARAAVLPEDDVVGMLLNQHARIRDLFAEVRTESGQHKQHAFDELRALLAVHETAEEMIVRPVTTQVDKSVADARDHEEDEAGHVLRALEKMDVNSAEFDRELAEFEQAVSHHAEHEESEEFPRVRGVRNEEELEKMGRRLRTAEKIAPTHPHPSTAGSTAAQWTVGPIVSIIDRVRDAVR</sequence>
<reference evidence="3 4" key="1">
    <citation type="submission" date="2010-10" db="EMBL/GenBank/DDBJ databases">
        <title>Complete sequence of Frankia sp. EuI1c.</title>
        <authorList>
            <consortium name="US DOE Joint Genome Institute"/>
            <person name="Lucas S."/>
            <person name="Copeland A."/>
            <person name="Lapidus A."/>
            <person name="Cheng J.-F."/>
            <person name="Bruce D."/>
            <person name="Goodwin L."/>
            <person name="Pitluck S."/>
            <person name="Chertkov O."/>
            <person name="Detter J.C."/>
            <person name="Han C."/>
            <person name="Tapia R."/>
            <person name="Land M."/>
            <person name="Hauser L."/>
            <person name="Jeffries C."/>
            <person name="Kyrpides N."/>
            <person name="Ivanova N."/>
            <person name="Mikhailova N."/>
            <person name="Beauchemin N."/>
            <person name="Sen A."/>
            <person name="Sur S.A."/>
            <person name="Gtari M."/>
            <person name="Wall L."/>
            <person name="Tisa L."/>
            <person name="Woyke T."/>
        </authorList>
    </citation>
    <scope>NUCLEOTIDE SEQUENCE [LARGE SCALE GENOMIC DNA]</scope>
    <source>
        <strain evidence="4">DSM 45817 / CECT 9037 / EuI1c</strain>
    </source>
</reference>
<dbReference type="PANTHER" id="PTHR35585">
    <property type="entry name" value="HHE DOMAIN PROTEIN (AFU_ORTHOLOGUE AFUA_4G00730)"/>
    <property type="match status" value="1"/>
</dbReference>
<dbReference type="InterPro" id="IPR012312">
    <property type="entry name" value="Hemerythrin-like"/>
</dbReference>
<feature type="domain" description="Hemerythrin-like" evidence="2">
    <location>
        <begin position="20"/>
        <end position="131"/>
    </location>
</feature>
<evidence type="ECO:0000313" key="3">
    <source>
        <dbReference type="EMBL" id="ADP84490.1"/>
    </source>
</evidence>
<dbReference type="PANTHER" id="PTHR35585:SF1">
    <property type="entry name" value="HHE DOMAIN PROTEIN (AFU_ORTHOLOGUE AFUA_4G00730)"/>
    <property type="match status" value="1"/>
</dbReference>
<dbReference type="Pfam" id="PF01814">
    <property type="entry name" value="Hemerythrin"/>
    <property type="match status" value="1"/>
</dbReference>
<dbReference type="RefSeq" id="WP_013427602.1">
    <property type="nucleotide sequence ID" value="NC_014666.1"/>
</dbReference>
<dbReference type="eggNOG" id="COG5592">
    <property type="taxonomic scope" value="Bacteria"/>
</dbReference>
<dbReference type="STRING" id="298654.FraEuI1c_6513"/>
<gene>
    <name evidence="3" type="ordered locus">FraEuI1c_6513</name>
</gene>
<evidence type="ECO:0000256" key="1">
    <source>
        <dbReference type="SAM" id="MobiDB-lite"/>
    </source>
</evidence>
<dbReference type="InParanoid" id="E3J8F6"/>
<organism evidence="3 4">
    <name type="scientific">Pseudofrankia inefficax (strain DSM 45817 / CECT 9037 / DDB 130130 / EuI1c)</name>
    <name type="common">Frankia inefficax</name>
    <dbReference type="NCBI Taxonomy" id="298654"/>
    <lineage>
        <taxon>Bacteria</taxon>
        <taxon>Bacillati</taxon>
        <taxon>Actinomycetota</taxon>
        <taxon>Actinomycetes</taxon>
        <taxon>Frankiales</taxon>
        <taxon>Frankiaceae</taxon>
        <taxon>Pseudofrankia</taxon>
    </lineage>
</organism>
<feature type="region of interest" description="Disordered" evidence="1">
    <location>
        <begin position="118"/>
        <end position="138"/>
    </location>
</feature>
<dbReference type="AlphaFoldDB" id="E3J8F6"/>
<dbReference type="OrthoDB" id="3212362at2"/>
<evidence type="ECO:0000313" key="4">
    <source>
        <dbReference type="Proteomes" id="UP000002484"/>
    </source>
</evidence>
<name>E3J8F6_PSEI1</name>
<evidence type="ECO:0000259" key="2">
    <source>
        <dbReference type="Pfam" id="PF01814"/>
    </source>
</evidence>
<protein>
    <submittedName>
        <fullName evidence="3">Hemerythrin HHE cation binding domain protein</fullName>
    </submittedName>
</protein>
<dbReference type="Gene3D" id="1.20.120.520">
    <property type="entry name" value="nmb1532 protein domain like"/>
    <property type="match status" value="1"/>
</dbReference>
<accession>E3J8F6</accession>
<dbReference type="KEGG" id="fri:FraEuI1c_6513"/>
<dbReference type="HOGENOM" id="CLU_079417_2_0_11"/>
<proteinExistence type="predicted"/>
<keyword evidence="4" id="KW-1185">Reference proteome</keyword>
<dbReference type="EMBL" id="CP002299">
    <property type="protein sequence ID" value="ADP84490.1"/>
    <property type="molecule type" value="Genomic_DNA"/>
</dbReference>
<dbReference type="Proteomes" id="UP000002484">
    <property type="component" value="Chromosome"/>
</dbReference>